<evidence type="ECO:0000259" key="8">
    <source>
        <dbReference type="Pfam" id="PF20946"/>
    </source>
</evidence>
<proteinExistence type="predicted"/>
<name>A0A507FBB1_9FUNG</name>
<feature type="compositionally biased region" description="Basic and acidic residues" evidence="6">
    <location>
        <begin position="1131"/>
        <end position="1148"/>
    </location>
</feature>
<feature type="domain" description="WDHD1/CFT4 second beta-propeller" evidence="7">
    <location>
        <begin position="463"/>
        <end position="753"/>
    </location>
</feature>
<feature type="compositionally biased region" description="Low complexity" evidence="6">
    <location>
        <begin position="1023"/>
        <end position="1038"/>
    </location>
</feature>
<dbReference type="PANTHER" id="PTHR19932">
    <property type="entry name" value="WD REPEAT AND HMG-BOX DNA BINDING PROTEIN"/>
    <property type="match status" value="1"/>
</dbReference>
<dbReference type="Pfam" id="PF12341">
    <property type="entry name" value="Mcl1_mid"/>
    <property type="match status" value="1"/>
</dbReference>
<dbReference type="InterPro" id="IPR015943">
    <property type="entry name" value="WD40/YVTN_repeat-like_dom_sf"/>
</dbReference>
<dbReference type="PROSITE" id="PS50294">
    <property type="entry name" value="WD_REPEATS_REGION"/>
    <property type="match status" value="1"/>
</dbReference>
<feature type="compositionally biased region" description="Basic and acidic residues" evidence="6">
    <location>
        <begin position="1084"/>
        <end position="1096"/>
    </location>
</feature>
<evidence type="ECO:0000259" key="7">
    <source>
        <dbReference type="Pfam" id="PF12341"/>
    </source>
</evidence>
<dbReference type="InterPro" id="IPR048591">
    <property type="entry name" value="WDHD1/CFT4_hel"/>
</dbReference>
<comment type="caution">
    <text evidence="10">The sequence shown here is derived from an EMBL/GenBank/DDBJ whole genome shotgun (WGS) entry which is preliminary data.</text>
</comment>
<dbReference type="Pfam" id="PF20946">
    <property type="entry name" value="Ctf4_C"/>
    <property type="match status" value="1"/>
</dbReference>
<feature type="domain" description="WDHD1/CFT4 helical bundle" evidence="8">
    <location>
        <begin position="764"/>
        <end position="859"/>
    </location>
</feature>
<evidence type="ECO:0000256" key="1">
    <source>
        <dbReference type="ARBA" id="ARBA00004123"/>
    </source>
</evidence>
<dbReference type="GO" id="GO:0006261">
    <property type="term" value="P:DNA-templated DNA replication"/>
    <property type="evidence" value="ECO:0007669"/>
    <property type="project" value="TreeGrafter"/>
</dbReference>
<dbReference type="STRING" id="246404.A0A507FBB1"/>
<feature type="compositionally biased region" description="Basic and acidic residues" evidence="6">
    <location>
        <begin position="938"/>
        <end position="952"/>
    </location>
</feature>
<dbReference type="SUPFAM" id="SSF50952">
    <property type="entry name" value="Soluble quinoprotein glucose dehydrogenase"/>
    <property type="match status" value="1"/>
</dbReference>
<dbReference type="PROSITE" id="PS50082">
    <property type="entry name" value="WD_REPEATS_2"/>
    <property type="match status" value="2"/>
</dbReference>
<keyword evidence="11" id="KW-1185">Reference proteome</keyword>
<evidence type="ECO:0000259" key="9">
    <source>
        <dbReference type="Pfam" id="PF24817"/>
    </source>
</evidence>
<feature type="region of interest" description="Disordered" evidence="6">
    <location>
        <begin position="933"/>
        <end position="992"/>
    </location>
</feature>
<feature type="compositionally biased region" description="Basic and acidic residues" evidence="6">
    <location>
        <begin position="902"/>
        <end position="917"/>
    </location>
</feature>
<dbReference type="Pfam" id="PF24817">
    <property type="entry name" value="WD40_WDHD1_1st"/>
    <property type="match status" value="1"/>
</dbReference>
<evidence type="ECO:0000313" key="10">
    <source>
        <dbReference type="EMBL" id="TPX73619.1"/>
    </source>
</evidence>
<evidence type="ECO:0000256" key="3">
    <source>
        <dbReference type="ARBA" id="ARBA00022737"/>
    </source>
</evidence>
<dbReference type="EMBL" id="QEAP01000174">
    <property type="protein sequence ID" value="TPX73619.1"/>
    <property type="molecule type" value="Genomic_DNA"/>
</dbReference>
<comment type="subcellular location">
    <subcellularLocation>
        <location evidence="1">Nucleus</location>
    </subcellularLocation>
</comment>
<feature type="compositionally biased region" description="Basic and acidic residues" evidence="6">
    <location>
        <begin position="1042"/>
        <end position="1068"/>
    </location>
</feature>
<dbReference type="PANTHER" id="PTHR19932:SF10">
    <property type="entry name" value="WD REPEAT AND HMG-BOX DNA-BINDING PROTEIN 1"/>
    <property type="match status" value="1"/>
</dbReference>
<accession>A0A507FBB1</accession>
<keyword evidence="3" id="KW-0677">Repeat</keyword>
<dbReference type="GO" id="GO:0003682">
    <property type="term" value="F:chromatin binding"/>
    <property type="evidence" value="ECO:0007669"/>
    <property type="project" value="TreeGrafter"/>
</dbReference>
<dbReference type="InterPro" id="IPR011041">
    <property type="entry name" value="Quinoprot_gluc/sorb_DH_b-prop"/>
</dbReference>
<dbReference type="AlphaFoldDB" id="A0A507FBB1"/>
<feature type="domain" description="WDHD1 first WD40" evidence="9">
    <location>
        <begin position="83"/>
        <end position="329"/>
    </location>
</feature>
<evidence type="ECO:0000256" key="4">
    <source>
        <dbReference type="ARBA" id="ARBA00023242"/>
    </source>
</evidence>
<feature type="region of interest" description="Disordered" evidence="6">
    <location>
        <begin position="875"/>
        <end position="917"/>
    </location>
</feature>
<feature type="repeat" description="WD" evidence="5">
    <location>
        <begin position="166"/>
        <end position="207"/>
    </location>
</feature>
<evidence type="ECO:0000313" key="11">
    <source>
        <dbReference type="Proteomes" id="UP000320333"/>
    </source>
</evidence>
<reference evidence="10 11" key="1">
    <citation type="journal article" date="2019" name="Sci. Rep.">
        <title>Comparative genomics of chytrid fungi reveal insights into the obligate biotrophic and pathogenic lifestyle of Synchytrium endobioticum.</title>
        <authorList>
            <person name="van de Vossenberg B.T.L.H."/>
            <person name="Warris S."/>
            <person name="Nguyen H.D.T."/>
            <person name="van Gent-Pelzer M.P.E."/>
            <person name="Joly D.L."/>
            <person name="van de Geest H.C."/>
            <person name="Bonants P.J.M."/>
            <person name="Smith D.S."/>
            <person name="Levesque C.A."/>
            <person name="van der Lee T.A.J."/>
        </authorList>
    </citation>
    <scope>NUCLEOTIDE SEQUENCE [LARGE SCALE GENOMIC DNA]</scope>
    <source>
        <strain evidence="10 11">CBS 675.73</strain>
    </source>
</reference>
<dbReference type="InterPro" id="IPR057646">
    <property type="entry name" value="WD40_WDHD1_1st"/>
</dbReference>
<keyword evidence="4" id="KW-0539">Nucleus</keyword>
<feature type="repeat" description="WD" evidence="5">
    <location>
        <begin position="263"/>
        <end position="304"/>
    </location>
</feature>
<dbReference type="Gene3D" id="2.130.10.10">
    <property type="entry name" value="YVTN repeat-like/Quinoprotein amine dehydrogenase"/>
    <property type="match status" value="1"/>
</dbReference>
<dbReference type="InterPro" id="IPR036322">
    <property type="entry name" value="WD40_repeat_dom_sf"/>
</dbReference>
<dbReference type="InterPro" id="IPR022100">
    <property type="entry name" value="WDHD1/CFT4_beta-prop_2nd"/>
</dbReference>
<dbReference type="OrthoDB" id="427368at2759"/>
<dbReference type="Proteomes" id="UP000320333">
    <property type="component" value="Unassembled WGS sequence"/>
</dbReference>
<organism evidence="10 11">
    <name type="scientific">Chytriomyces confervae</name>
    <dbReference type="NCBI Taxonomy" id="246404"/>
    <lineage>
        <taxon>Eukaryota</taxon>
        <taxon>Fungi</taxon>
        <taxon>Fungi incertae sedis</taxon>
        <taxon>Chytridiomycota</taxon>
        <taxon>Chytridiomycota incertae sedis</taxon>
        <taxon>Chytridiomycetes</taxon>
        <taxon>Chytridiales</taxon>
        <taxon>Chytriomycetaceae</taxon>
        <taxon>Chytriomyces</taxon>
    </lineage>
</organism>
<protein>
    <submittedName>
        <fullName evidence="10">Uncharacterized protein</fullName>
    </submittedName>
</protein>
<sequence>MRIRLNKNAETAPTRASVCFTGGGSQVAVSGSGAVQDGADASVMRVYMLEDIEAMREREGETGSDAPLLPLLCARPRRSDDGSVLSMHCQDDHVVFGLQSAEALLYDALLLDFEKTLVRVTTPIHAVRFRPRPNKLLRPVQEVAVAGEDADIRIINVQDIKNTQVIKGHSDAIKSLAFSSDGDYLASVDTSGDLHIWDLRGSKALSLRVLRMALPATSTELSWSLKDMGRVSWHPSGKFLAIPGVHKEINVLDTKTWKSAYTLKGHSKLLTAVQYSHDGSMLACSDQSGKVFFWEANQHETQPFKTVKSTAVVTDLCWHPSKNDLCLVTETMELDYFFNVETSNKTRNAAADTSVKANDLNSMFQDADPIQNDSMRSNTFKKKLAHLEAAAMEEDEFPFDDDLDDNFVVDDDGNGYAEDIQTRADARRYYNKQTSSSRAMTISGAGGLADLGSIGVTQTDIQESFQPGSTPFRGTKRYLGTIYCVDQSSQSVMHISHHDKSQRDFSFQDHYRFTMAALNSHGAVFASDPNSNIHELGGNASVAPSNSVIEFKAFENWGAPGENNGWSVHLPTSETVKAICLSGHGVIVATSARQLRFISFSGVQTDVLSLSGNVVAMTGDGDFVGIVYHLGGTVHGDQNMGYMLLNVAKGISTLRKDALPLSPLSTLQWIGFSESGFLSSYDSCSVLRIMTPHDDFAWRPVFDGRVACEGKQFYYWPIGLTDTQLMCIICKSGDKFPAPPKSVISDMDLKMPLLPVDGVMNDDEDSLIRAKVVAMHTIGKIHSSGDSAVKERDVKMKLLGEIDKKILKQIMAACKIQKTEKALELSGTLNSVKSVDAALKVAVAFSLTGLANKINQKKQLLMKPDDEMMKRQARVAYSSQQHPSAAAPKTGANRATPATPEPPKKYSSVEREGIAEPTRHIEEASGAATEYAMQDDGNPYHDDGMDELDGRRASHGPPPSTDKKRSGRGLFGLGRMESSATKPKIEEHSPSYSNGVAIEKVKNPFAVSNVPAKAAMPAVSMTSATSVATSKASASVGSILQDLKDVKQKESKASKEAKLTKEAKEEQAKKRKQESITGFFTKKPKSDDADVERATEEEPSGAQPNDEMPASADDMDLDAALNALSDGPSSVEKENESYPNRSWEEKGKQPMSSGAVI</sequence>
<gene>
    <name evidence="10" type="ORF">CcCBS67573_g05107</name>
</gene>
<keyword evidence="2 5" id="KW-0853">WD repeat</keyword>
<feature type="region of interest" description="Disordered" evidence="6">
    <location>
        <begin position="1023"/>
        <end position="1157"/>
    </location>
</feature>
<evidence type="ECO:0000256" key="6">
    <source>
        <dbReference type="SAM" id="MobiDB-lite"/>
    </source>
</evidence>
<dbReference type="GO" id="GO:0006281">
    <property type="term" value="P:DNA repair"/>
    <property type="evidence" value="ECO:0007669"/>
    <property type="project" value="TreeGrafter"/>
</dbReference>
<dbReference type="SUPFAM" id="SSF50978">
    <property type="entry name" value="WD40 repeat-like"/>
    <property type="match status" value="1"/>
</dbReference>
<evidence type="ECO:0000256" key="5">
    <source>
        <dbReference type="PROSITE-ProRule" id="PRU00221"/>
    </source>
</evidence>
<dbReference type="SMART" id="SM00320">
    <property type="entry name" value="WD40"/>
    <property type="match status" value="3"/>
</dbReference>
<dbReference type="InterPro" id="IPR001680">
    <property type="entry name" value="WD40_rpt"/>
</dbReference>
<evidence type="ECO:0000256" key="2">
    <source>
        <dbReference type="ARBA" id="ARBA00022574"/>
    </source>
</evidence>
<dbReference type="GO" id="GO:0043596">
    <property type="term" value="C:nuclear replication fork"/>
    <property type="evidence" value="ECO:0007669"/>
    <property type="project" value="TreeGrafter"/>
</dbReference>
<dbReference type="GO" id="GO:0000278">
    <property type="term" value="P:mitotic cell cycle"/>
    <property type="evidence" value="ECO:0007669"/>
    <property type="project" value="TreeGrafter"/>
</dbReference>